<keyword evidence="4" id="KW-0233">DNA recombination</keyword>
<dbReference type="InterPro" id="IPR002104">
    <property type="entry name" value="Integrase_catalytic"/>
</dbReference>
<name>A0ABV2TZW9_9FLAO</name>
<dbReference type="Pfam" id="PF00589">
    <property type="entry name" value="Phage_integrase"/>
    <property type="match status" value="1"/>
</dbReference>
<evidence type="ECO:0000259" key="5">
    <source>
        <dbReference type="PROSITE" id="PS51898"/>
    </source>
</evidence>
<organism evidence="6 7">
    <name type="scientific">Sediminicola luteus</name>
    <dbReference type="NCBI Taxonomy" id="319238"/>
    <lineage>
        <taxon>Bacteria</taxon>
        <taxon>Pseudomonadati</taxon>
        <taxon>Bacteroidota</taxon>
        <taxon>Flavobacteriia</taxon>
        <taxon>Flavobacteriales</taxon>
        <taxon>Flavobacteriaceae</taxon>
        <taxon>Sediminicola</taxon>
    </lineage>
</organism>
<protein>
    <submittedName>
        <fullName evidence="6">Site-specific tyrosine recombinase/integron integrase</fullName>
    </submittedName>
</protein>
<keyword evidence="7" id="KW-1185">Reference proteome</keyword>
<gene>
    <name evidence="6" type="primary">xerA</name>
    <name evidence="6" type="ORF">ABXZ32_15495</name>
</gene>
<dbReference type="SUPFAM" id="SSF56349">
    <property type="entry name" value="DNA breaking-rejoining enzymes"/>
    <property type="match status" value="1"/>
</dbReference>
<dbReference type="PANTHER" id="PTHR30349:SF64">
    <property type="entry name" value="PROPHAGE INTEGRASE INTD-RELATED"/>
    <property type="match status" value="1"/>
</dbReference>
<dbReference type="Proteomes" id="UP001549773">
    <property type="component" value="Unassembled WGS sequence"/>
</dbReference>
<dbReference type="InterPro" id="IPR011010">
    <property type="entry name" value="DNA_brk_join_enz"/>
</dbReference>
<evidence type="ECO:0000313" key="6">
    <source>
        <dbReference type="EMBL" id="MET7030808.1"/>
    </source>
</evidence>
<proteinExistence type="inferred from homology"/>
<feature type="domain" description="Tyr recombinase" evidence="5">
    <location>
        <begin position="197"/>
        <end position="369"/>
    </location>
</feature>
<comment type="similarity">
    <text evidence="1">Belongs to the 'phage' integrase family.</text>
</comment>
<comment type="caution">
    <text evidence="6">The sequence shown here is derived from an EMBL/GenBank/DDBJ whole genome shotgun (WGS) entry which is preliminary data.</text>
</comment>
<evidence type="ECO:0000256" key="1">
    <source>
        <dbReference type="ARBA" id="ARBA00008857"/>
    </source>
</evidence>
<evidence type="ECO:0000256" key="2">
    <source>
        <dbReference type="ARBA" id="ARBA00022908"/>
    </source>
</evidence>
<reference evidence="6 7" key="1">
    <citation type="submission" date="2024-07" db="EMBL/GenBank/DDBJ databases">
        <title>The genome sequence of type strain Sediminicola luteus GDMCC 1.2596T.</title>
        <authorList>
            <person name="Liu Y."/>
        </authorList>
    </citation>
    <scope>NUCLEOTIDE SEQUENCE [LARGE SCALE GENOMIC DNA]</scope>
    <source>
        <strain evidence="6 7">GDMCC 1.2596</strain>
    </source>
</reference>
<dbReference type="PROSITE" id="PS51898">
    <property type="entry name" value="TYR_RECOMBINASE"/>
    <property type="match status" value="1"/>
</dbReference>
<dbReference type="InterPro" id="IPR013762">
    <property type="entry name" value="Integrase-like_cat_sf"/>
</dbReference>
<keyword evidence="3" id="KW-0238">DNA-binding</keyword>
<evidence type="ECO:0000313" key="7">
    <source>
        <dbReference type="Proteomes" id="UP001549773"/>
    </source>
</evidence>
<dbReference type="Gene3D" id="1.10.443.10">
    <property type="entry name" value="Intergrase catalytic core"/>
    <property type="match status" value="1"/>
</dbReference>
<keyword evidence="2" id="KW-0229">DNA integration</keyword>
<dbReference type="InterPro" id="IPR010998">
    <property type="entry name" value="Integrase_recombinase_N"/>
</dbReference>
<accession>A0ABV2TZW9</accession>
<dbReference type="PANTHER" id="PTHR30349">
    <property type="entry name" value="PHAGE INTEGRASE-RELATED"/>
    <property type="match status" value="1"/>
</dbReference>
<evidence type="ECO:0000256" key="4">
    <source>
        <dbReference type="ARBA" id="ARBA00023172"/>
    </source>
</evidence>
<dbReference type="InterPro" id="IPR004107">
    <property type="entry name" value="Integrase_SAM-like_N"/>
</dbReference>
<dbReference type="Pfam" id="PF13495">
    <property type="entry name" value="Phage_int_SAM_4"/>
    <property type="match status" value="1"/>
</dbReference>
<sequence length="372" mass="42882">MDRLKNITLKHLVIAEQRRIGLQFYSDKVLNAMAQSLPDISFSNEYQLFHIPHTKDHLGQIFKTFRGVAWLNCAHFFEKLPTGKQEQKATSHQIDRIRVHTICPPEYLQKLELKMYAENTICTYISCFEQFLKAHAGTDPQLLHEGDIRSYLHTLVRDGKSHSYVNQAINSIKFYYEIVLGLPNRFYSIERPRKKRKLPSVLSKQEVADMIKATKNMKHRAILGLLYASGLRRGEVLNLKIKDIDSDRMMIKVTQGKGNKDRYTVLSKSVLGDLRSYYSYTKPLHYLFEGPNGRPYSGSSILQIVYQAASRAGIQRKVTPHMLRHSFATHLLENGTDLRYIQLLLGHGSTKTTEIYTYVATNSFKDIEDLLP</sequence>
<dbReference type="InterPro" id="IPR050090">
    <property type="entry name" value="Tyrosine_recombinase_XerCD"/>
</dbReference>
<dbReference type="EMBL" id="JBEWYP010000012">
    <property type="protein sequence ID" value="MET7030808.1"/>
    <property type="molecule type" value="Genomic_DNA"/>
</dbReference>
<dbReference type="NCBIfam" id="NF040815">
    <property type="entry name" value="recomb_XerA_Arch"/>
    <property type="match status" value="1"/>
</dbReference>
<dbReference type="Gene3D" id="1.10.150.130">
    <property type="match status" value="1"/>
</dbReference>
<dbReference type="RefSeq" id="WP_354619596.1">
    <property type="nucleotide sequence ID" value="NZ_JBEWYP010000012.1"/>
</dbReference>
<evidence type="ECO:0000256" key="3">
    <source>
        <dbReference type="ARBA" id="ARBA00023125"/>
    </source>
</evidence>